<reference evidence="10 11" key="1">
    <citation type="submission" date="2017-09" db="EMBL/GenBank/DDBJ databases">
        <authorList>
            <person name="Perez-Cataluna A."/>
            <person name="Figueras M.J."/>
            <person name="Salas-Masso N."/>
        </authorList>
    </citation>
    <scope>NUCLEOTIDE SEQUENCE [LARGE SCALE GENOMIC DNA]</scope>
    <source>
        <strain evidence="10 11">F138-33</strain>
    </source>
</reference>
<evidence type="ECO:0000259" key="9">
    <source>
        <dbReference type="PROSITE" id="PS51755"/>
    </source>
</evidence>
<evidence type="ECO:0000259" key="8">
    <source>
        <dbReference type="PROSITE" id="PS50110"/>
    </source>
</evidence>
<feature type="DNA-binding region" description="OmpR/PhoB-type" evidence="7">
    <location>
        <begin position="119"/>
        <end position="214"/>
    </location>
</feature>
<proteinExistence type="predicted"/>
<evidence type="ECO:0000256" key="1">
    <source>
        <dbReference type="ARBA" id="ARBA00022553"/>
    </source>
</evidence>
<keyword evidence="5" id="KW-0804">Transcription</keyword>
<protein>
    <submittedName>
        <fullName evidence="10">DNA-binding response regulator</fullName>
    </submittedName>
</protein>
<dbReference type="PROSITE" id="PS50110">
    <property type="entry name" value="RESPONSE_REGULATORY"/>
    <property type="match status" value="1"/>
</dbReference>
<dbReference type="CDD" id="cd00383">
    <property type="entry name" value="trans_reg_C"/>
    <property type="match status" value="1"/>
</dbReference>
<dbReference type="Pfam" id="PF00072">
    <property type="entry name" value="Response_reg"/>
    <property type="match status" value="1"/>
</dbReference>
<dbReference type="RefSeq" id="WP_099335179.1">
    <property type="nucleotide sequence ID" value="NZ_CP042812.1"/>
</dbReference>
<dbReference type="Gene3D" id="1.10.10.10">
    <property type="entry name" value="Winged helix-like DNA-binding domain superfamily/Winged helix DNA-binding domain"/>
    <property type="match status" value="1"/>
</dbReference>
<accession>A0ABX4LM00</accession>
<keyword evidence="2" id="KW-0902">Two-component regulatory system</keyword>
<keyword evidence="1 6" id="KW-0597">Phosphoprotein</keyword>
<evidence type="ECO:0000256" key="7">
    <source>
        <dbReference type="PROSITE-ProRule" id="PRU01091"/>
    </source>
</evidence>
<sequence>MKILLLEDNKRLSELIIEALEQKNYKVDWFEDGKDAINAIYDGYDCFILDINVPGIDGLTLLKDIRSMDENTPAIIISANVELDTIKNAYSKGCDEYIKKPFYIYELETKLKKLCVQDKSDISLPENYTYNIINETLFDDKNQFIKLAKKEILLMTLFVKNLDKVVTFDHIEQYVWQGDLTTNENIRALVKRLRKKLPKNTILSQGGMGYKLNIN</sequence>
<evidence type="ECO:0000256" key="4">
    <source>
        <dbReference type="ARBA" id="ARBA00023125"/>
    </source>
</evidence>
<dbReference type="SMART" id="SM00448">
    <property type="entry name" value="REC"/>
    <property type="match status" value="1"/>
</dbReference>
<dbReference type="Pfam" id="PF00486">
    <property type="entry name" value="Trans_reg_C"/>
    <property type="match status" value="1"/>
</dbReference>
<dbReference type="SUPFAM" id="SSF46894">
    <property type="entry name" value="C-terminal effector domain of the bipartite response regulators"/>
    <property type="match status" value="1"/>
</dbReference>
<evidence type="ECO:0000256" key="3">
    <source>
        <dbReference type="ARBA" id="ARBA00023015"/>
    </source>
</evidence>
<keyword evidence="11" id="KW-1185">Reference proteome</keyword>
<dbReference type="PANTHER" id="PTHR48111">
    <property type="entry name" value="REGULATOR OF RPOS"/>
    <property type="match status" value="1"/>
</dbReference>
<dbReference type="EMBL" id="NWVW01000018">
    <property type="protein sequence ID" value="PHO08872.1"/>
    <property type="molecule type" value="Genomic_DNA"/>
</dbReference>
<dbReference type="SUPFAM" id="SSF52172">
    <property type="entry name" value="CheY-like"/>
    <property type="match status" value="1"/>
</dbReference>
<dbReference type="GO" id="GO:0003677">
    <property type="term" value="F:DNA binding"/>
    <property type="evidence" value="ECO:0007669"/>
    <property type="project" value="UniProtKB-KW"/>
</dbReference>
<dbReference type="InterPro" id="IPR001789">
    <property type="entry name" value="Sig_transdc_resp-reg_receiver"/>
</dbReference>
<feature type="modified residue" description="4-aspartylphosphate" evidence="6">
    <location>
        <position position="50"/>
    </location>
</feature>
<feature type="domain" description="Response regulatory" evidence="8">
    <location>
        <begin position="2"/>
        <end position="115"/>
    </location>
</feature>
<name>A0ABX4LM00_9BACT</name>
<gene>
    <name evidence="10" type="ORF">CPG37_12100</name>
</gene>
<evidence type="ECO:0000256" key="2">
    <source>
        <dbReference type="ARBA" id="ARBA00023012"/>
    </source>
</evidence>
<evidence type="ECO:0000256" key="5">
    <source>
        <dbReference type="ARBA" id="ARBA00023163"/>
    </source>
</evidence>
<dbReference type="InterPro" id="IPR036388">
    <property type="entry name" value="WH-like_DNA-bd_sf"/>
</dbReference>
<dbReference type="InterPro" id="IPR011006">
    <property type="entry name" value="CheY-like_superfamily"/>
</dbReference>
<dbReference type="InterPro" id="IPR001867">
    <property type="entry name" value="OmpR/PhoB-type_DNA-bd"/>
</dbReference>
<evidence type="ECO:0000313" key="11">
    <source>
        <dbReference type="Proteomes" id="UP000221384"/>
    </source>
</evidence>
<organism evidence="10 11">
    <name type="scientific">Malaciobacter canalis</name>
    <dbReference type="NCBI Taxonomy" id="1912871"/>
    <lineage>
        <taxon>Bacteria</taxon>
        <taxon>Pseudomonadati</taxon>
        <taxon>Campylobacterota</taxon>
        <taxon>Epsilonproteobacteria</taxon>
        <taxon>Campylobacterales</taxon>
        <taxon>Arcobacteraceae</taxon>
        <taxon>Malaciobacter</taxon>
    </lineage>
</organism>
<evidence type="ECO:0000256" key="6">
    <source>
        <dbReference type="PROSITE-ProRule" id="PRU00169"/>
    </source>
</evidence>
<dbReference type="PANTHER" id="PTHR48111:SF21">
    <property type="entry name" value="DNA-BINDING DUAL MASTER TRANSCRIPTIONAL REGULATOR RPAA"/>
    <property type="match status" value="1"/>
</dbReference>
<keyword evidence="3" id="KW-0805">Transcription regulation</keyword>
<dbReference type="SMART" id="SM00862">
    <property type="entry name" value="Trans_reg_C"/>
    <property type="match status" value="1"/>
</dbReference>
<dbReference type="InterPro" id="IPR039420">
    <property type="entry name" value="WalR-like"/>
</dbReference>
<comment type="caution">
    <text evidence="10">The sequence shown here is derived from an EMBL/GenBank/DDBJ whole genome shotgun (WGS) entry which is preliminary data.</text>
</comment>
<evidence type="ECO:0000313" key="10">
    <source>
        <dbReference type="EMBL" id="PHO08872.1"/>
    </source>
</evidence>
<dbReference type="Proteomes" id="UP000221384">
    <property type="component" value="Unassembled WGS sequence"/>
</dbReference>
<dbReference type="InterPro" id="IPR016032">
    <property type="entry name" value="Sig_transdc_resp-reg_C-effctor"/>
</dbReference>
<dbReference type="PROSITE" id="PS51755">
    <property type="entry name" value="OMPR_PHOB"/>
    <property type="match status" value="1"/>
</dbReference>
<feature type="domain" description="OmpR/PhoB-type" evidence="9">
    <location>
        <begin position="119"/>
        <end position="214"/>
    </location>
</feature>
<keyword evidence="4 7" id="KW-0238">DNA-binding</keyword>
<dbReference type="Gene3D" id="3.40.50.2300">
    <property type="match status" value="1"/>
</dbReference>